<reference evidence="5" key="1">
    <citation type="journal article" date="2019" name="Gigascience">
        <title>De novo genome assembly of the endangered Acer yangbiense, a plant species with extremely small populations endemic to Yunnan Province, China.</title>
        <authorList>
            <person name="Yang J."/>
            <person name="Wariss H.M."/>
            <person name="Tao L."/>
            <person name="Zhang R."/>
            <person name="Yun Q."/>
            <person name="Hollingsworth P."/>
            <person name="Dao Z."/>
            <person name="Luo G."/>
            <person name="Guo H."/>
            <person name="Ma Y."/>
            <person name="Sun W."/>
        </authorList>
    </citation>
    <scope>NUCLEOTIDE SEQUENCE [LARGE SCALE GENOMIC DNA]</scope>
    <source>
        <strain evidence="5">cv. br00</strain>
    </source>
</reference>
<evidence type="ECO:0000313" key="4">
    <source>
        <dbReference type="EMBL" id="KAB5513960.1"/>
    </source>
</evidence>
<gene>
    <name evidence="4" type="ORF">DKX38_027866</name>
</gene>
<evidence type="ECO:0000256" key="3">
    <source>
        <dbReference type="PROSITE-ProRule" id="PRU00708"/>
    </source>
</evidence>
<dbReference type="InterPro" id="IPR050667">
    <property type="entry name" value="PPR-containing_protein"/>
</dbReference>
<sequence length="174" mass="20195">MKKKNVKTSIVTYDTLVEGYCWTRRVERAFELVDEMKREGIKSNATVCNPIIDALAEAGRFKEVLGIMENFFLCETVPTISTCNSYVKGYYRLTCHLLMKMCEERLDLAVQISKEMRARGCDMDIATTTMSTPFLCKMLRFEEAFEEFEDMLGGGIVPQHLTFHRLNDEFRNRE</sequence>
<dbReference type="AlphaFoldDB" id="A0A5N5J7U6"/>
<dbReference type="NCBIfam" id="TIGR00756">
    <property type="entry name" value="PPR"/>
    <property type="match status" value="1"/>
</dbReference>
<evidence type="ECO:0000256" key="2">
    <source>
        <dbReference type="ARBA" id="ARBA00022737"/>
    </source>
</evidence>
<comment type="caution">
    <text evidence="4">The sequence shown here is derived from an EMBL/GenBank/DDBJ whole genome shotgun (WGS) entry which is preliminary data.</text>
</comment>
<protein>
    <recommendedName>
        <fullName evidence="6">Pentacotripeptide-repeat region of PRORP domain-containing protein</fullName>
    </recommendedName>
</protein>
<keyword evidence="5" id="KW-1185">Reference proteome</keyword>
<name>A0A5N5J7U6_9ROSI</name>
<dbReference type="Gene3D" id="1.25.40.10">
    <property type="entry name" value="Tetratricopeptide repeat domain"/>
    <property type="match status" value="2"/>
</dbReference>
<dbReference type="InterPro" id="IPR011990">
    <property type="entry name" value="TPR-like_helical_dom_sf"/>
</dbReference>
<dbReference type="PANTHER" id="PTHR47939:SF13">
    <property type="entry name" value="OS03G0201400 PROTEIN"/>
    <property type="match status" value="1"/>
</dbReference>
<dbReference type="Pfam" id="PF13041">
    <property type="entry name" value="PPR_2"/>
    <property type="match status" value="1"/>
</dbReference>
<evidence type="ECO:0008006" key="6">
    <source>
        <dbReference type="Google" id="ProtNLM"/>
    </source>
</evidence>
<dbReference type="PANTHER" id="PTHR47939">
    <property type="entry name" value="MEMBRANE-ASSOCIATED SALT-INDUCIBLE PROTEIN-LIKE"/>
    <property type="match status" value="1"/>
</dbReference>
<evidence type="ECO:0000313" key="5">
    <source>
        <dbReference type="Proteomes" id="UP000326939"/>
    </source>
</evidence>
<dbReference type="Proteomes" id="UP000326939">
    <property type="component" value="Chromosome 18"/>
</dbReference>
<comment type="similarity">
    <text evidence="1">Belongs to the PPR family. P subfamily.</text>
</comment>
<evidence type="ECO:0000256" key="1">
    <source>
        <dbReference type="ARBA" id="ARBA00007626"/>
    </source>
</evidence>
<feature type="repeat" description="PPR" evidence="3">
    <location>
        <begin position="9"/>
        <end position="43"/>
    </location>
</feature>
<dbReference type="EMBL" id="VDCV01000018">
    <property type="protein sequence ID" value="KAB5513960.1"/>
    <property type="molecule type" value="Genomic_DNA"/>
</dbReference>
<organism evidence="4 5">
    <name type="scientific">Salix brachista</name>
    <dbReference type="NCBI Taxonomy" id="2182728"/>
    <lineage>
        <taxon>Eukaryota</taxon>
        <taxon>Viridiplantae</taxon>
        <taxon>Streptophyta</taxon>
        <taxon>Embryophyta</taxon>
        <taxon>Tracheophyta</taxon>
        <taxon>Spermatophyta</taxon>
        <taxon>Magnoliopsida</taxon>
        <taxon>eudicotyledons</taxon>
        <taxon>Gunneridae</taxon>
        <taxon>Pentapetalae</taxon>
        <taxon>rosids</taxon>
        <taxon>fabids</taxon>
        <taxon>Malpighiales</taxon>
        <taxon>Salicaceae</taxon>
        <taxon>Saliceae</taxon>
        <taxon>Salix</taxon>
    </lineage>
</organism>
<accession>A0A5N5J7U6</accession>
<dbReference type="PROSITE" id="PS51375">
    <property type="entry name" value="PPR"/>
    <property type="match status" value="1"/>
</dbReference>
<keyword evidence="2" id="KW-0677">Repeat</keyword>
<proteinExistence type="inferred from homology"/>
<dbReference type="InterPro" id="IPR002885">
    <property type="entry name" value="PPR_rpt"/>
</dbReference>